<evidence type="ECO:0000256" key="1">
    <source>
        <dbReference type="SAM" id="Phobius"/>
    </source>
</evidence>
<dbReference type="EMBL" id="SKBQ01000095">
    <property type="protein sequence ID" value="TPX07103.1"/>
    <property type="molecule type" value="Genomic_DNA"/>
</dbReference>
<sequence>MGQEASAPRPGTDLQVIGACLPSTGNITLSLALEILLRGPVYHGATQVCKGPAENMDSWIAVFKRCPVRDERDAQFIRDTIGHVLRGYAATTDGPGSCFVPELAALHPRAKVICTVTDADAWARAQDRLAAQSFAWYLRVLLLPLPNVRRLPEYFDALSRGRWAEMYQAPGEAGLPSSRRIWDKHMENLRAAVPEDRLAFYDVRDGWGPLCDALGCEVPDVPFPEVVDDSAAIEGFAKSVVFQGMVRWGVILGVGVAVMGFWLR</sequence>
<dbReference type="STRING" id="1093900.A0A507AIR6"/>
<protein>
    <recommendedName>
        <fullName evidence="4">NAD dependent epimerase/dehydratase</fullName>
    </recommendedName>
</protein>
<dbReference type="InterPro" id="IPR040632">
    <property type="entry name" value="Sulfotransfer_4"/>
</dbReference>
<dbReference type="InterPro" id="IPR027417">
    <property type="entry name" value="P-loop_NTPase"/>
</dbReference>
<evidence type="ECO:0000313" key="2">
    <source>
        <dbReference type="EMBL" id="TPX07103.1"/>
    </source>
</evidence>
<comment type="caution">
    <text evidence="2">The sequence shown here is derived from an EMBL/GenBank/DDBJ whole genome shotgun (WGS) entry which is preliminary data.</text>
</comment>
<proteinExistence type="predicted"/>
<dbReference type="OrthoDB" id="408152at2759"/>
<dbReference type="Gene3D" id="3.40.50.300">
    <property type="entry name" value="P-loop containing nucleotide triphosphate hydrolases"/>
    <property type="match status" value="1"/>
</dbReference>
<dbReference type="PANTHER" id="PTHR36978:SF3">
    <property type="entry name" value="P-LOOP CONTAINING NUCLEOSIDE TRIPHOSPHATE HYDROLASE PROTEIN"/>
    <property type="match status" value="1"/>
</dbReference>
<gene>
    <name evidence="2" type="ORF">E0L32_010998</name>
</gene>
<organism evidence="2 3">
    <name type="scientific">Thyridium curvatum</name>
    <dbReference type="NCBI Taxonomy" id="1093900"/>
    <lineage>
        <taxon>Eukaryota</taxon>
        <taxon>Fungi</taxon>
        <taxon>Dikarya</taxon>
        <taxon>Ascomycota</taxon>
        <taxon>Pezizomycotina</taxon>
        <taxon>Sordariomycetes</taxon>
        <taxon>Sordariomycetidae</taxon>
        <taxon>Thyridiales</taxon>
        <taxon>Thyridiaceae</taxon>
        <taxon>Thyridium</taxon>
    </lineage>
</organism>
<evidence type="ECO:0000313" key="3">
    <source>
        <dbReference type="Proteomes" id="UP000319257"/>
    </source>
</evidence>
<dbReference type="Proteomes" id="UP000319257">
    <property type="component" value="Unassembled WGS sequence"/>
</dbReference>
<dbReference type="RefSeq" id="XP_030988814.1">
    <property type="nucleotide sequence ID" value="XM_031133679.1"/>
</dbReference>
<keyword evidence="1" id="KW-0472">Membrane</keyword>
<dbReference type="InParanoid" id="A0A507AIR6"/>
<accession>A0A507AIR6</accession>
<keyword evidence="1" id="KW-0812">Transmembrane</keyword>
<keyword evidence="1" id="KW-1133">Transmembrane helix</keyword>
<dbReference type="GeneID" id="41978445"/>
<dbReference type="SUPFAM" id="SSF52540">
    <property type="entry name" value="P-loop containing nucleoside triphosphate hydrolases"/>
    <property type="match status" value="1"/>
</dbReference>
<reference evidence="2 3" key="1">
    <citation type="submission" date="2019-06" db="EMBL/GenBank/DDBJ databases">
        <title>Draft genome sequence of the filamentous fungus Phialemoniopsis curvata isolated from diesel fuel.</title>
        <authorList>
            <person name="Varaljay V.A."/>
            <person name="Lyon W.J."/>
            <person name="Crouch A.L."/>
            <person name="Drake C.E."/>
            <person name="Hollomon J.M."/>
            <person name="Nadeau L.J."/>
            <person name="Nunn H.S."/>
            <person name="Stevenson B.S."/>
            <person name="Bojanowski C.L."/>
            <person name="Crookes-Goodson W.J."/>
        </authorList>
    </citation>
    <scope>NUCLEOTIDE SEQUENCE [LARGE SCALE GENOMIC DNA]</scope>
    <source>
        <strain evidence="2 3">D216</strain>
    </source>
</reference>
<name>A0A507AIR6_9PEZI</name>
<evidence type="ECO:0008006" key="4">
    <source>
        <dbReference type="Google" id="ProtNLM"/>
    </source>
</evidence>
<keyword evidence="3" id="KW-1185">Reference proteome</keyword>
<dbReference type="PANTHER" id="PTHR36978">
    <property type="entry name" value="P-LOOP CONTAINING NUCLEOTIDE TRIPHOSPHATE HYDROLASE"/>
    <property type="match status" value="1"/>
</dbReference>
<dbReference type="Pfam" id="PF17784">
    <property type="entry name" value="Sulfotransfer_4"/>
    <property type="match status" value="1"/>
</dbReference>
<feature type="transmembrane region" description="Helical" evidence="1">
    <location>
        <begin position="245"/>
        <end position="263"/>
    </location>
</feature>
<dbReference type="AlphaFoldDB" id="A0A507AIR6"/>